<keyword evidence="3 10" id="KW-0716">Sensory transduction</keyword>
<name>A0A0L7K4E6_OPEBR</name>
<keyword evidence="12" id="KW-1185">Reference proteome</keyword>
<keyword evidence="8 10" id="KW-0675">Receptor</keyword>
<comment type="similarity">
    <text evidence="10">Belongs to the insect chemoreceptor superfamily. Heteromeric odorant receptor channel (TC 1.A.69) family.</text>
</comment>
<dbReference type="EMBL" id="JTDY01012011">
    <property type="protein sequence ID" value="KOB52347.1"/>
    <property type="molecule type" value="Genomic_DNA"/>
</dbReference>
<organism evidence="11 12">
    <name type="scientific">Operophtera brumata</name>
    <name type="common">Winter moth</name>
    <name type="synonym">Phalaena brumata</name>
    <dbReference type="NCBI Taxonomy" id="104452"/>
    <lineage>
        <taxon>Eukaryota</taxon>
        <taxon>Metazoa</taxon>
        <taxon>Ecdysozoa</taxon>
        <taxon>Arthropoda</taxon>
        <taxon>Hexapoda</taxon>
        <taxon>Insecta</taxon>
        <taxon>Pterygota</taxon>
        <taxon>Neoptera</taxon>
        <taxon>Endopterygota</taxon>
        <taxon>Lepidoptera</taxon>
        <taxon>Glossata</taxon>
        <taxon>Ditrysia</taxon>
        <taxon>Geometroidea</taxon>
        <taxon>Geometridae</taxon>
        <taxon>Larentiinae</taxon>
        <taxon>Operophtera</taxon>
    </lineage>
</organism>
<proteinExistence type="inferred from homology"/>
<evidence type="ECO:0000256" key="9">
    <source>
        <dbReference type="ARBA" id="ARBA00023224"/>
    </source>
</evidence>
<dbReference type="PANTHER" id="PTHR21137:SF35">
    <property type="entry name" value="ODORANT RECEPTOR 19A-RELATED"/>
    <property type="match status" value="1"/>
</dbReference>
<dbReference type="Proteomes" id="UP000037510">
    <property type="component" value="Unassembled WGS sequence"/>
</dbReference>
<feature type="transmembrane region" description="Helical" evidence="10">
    <location>
        <begin position="107"/>
        <end position="127"/>
    </location>
</feature>
<comment type="caution">
    <text evidence="10">Lacks conserved residue(s) required for the propagation of feature annotation.</text>
</comment>
<keyword evidence="9 10" id="KW-0807">Transducer</keyword>
<evidence type="ECO:0000256" key="5">
    <source>
        <dbReference type="ARBA" id="ARBA00022725"/>
    </source>
</evidence>
<evidence type="ECO:0000256" key="6">
    <source>
        <dbReference type="ARBA" id="ARBA00022989"/>
    </source>
</evidence>
<evidence type="ECO:0000256" key="4">
    <source>
        <dbReference type="ARBA" id="ARBA00022692"/>
    </source>
</evidence>
<dbReference type="GO" id="GO:0005886">
    <property type="term" value="C:plasma membrane"/>
    <property type="evidence" value="ECO:0007669"/>
    <property type="project" value="UniProtKB-SubCell"/>
</dbReference>
<evidence type="ECO:0000256" key="3">
    <source>
        <dbReference type="ARBA" id="ARBA00022606"/>
    </source>
</evidence>
<gene>
    <name evidence="11" type="ORF">OBRU01_26062</name>
</gene>
<dbReference type="GO" id="GO:0005549">
    <property type="term" value="F:odorant binding"/>
    <property type="evidence" value="ECO:0007669"/>
    <property type="project" value="InterPro"/>
</dbReference>
<feature type="transmembrane region" description="Helical" evidence="10">
    <location>
        <begin position="43"/>
        <end position="64"/>
    </location>
</feature>
<protein>
    <recommendedName>
        <fullName evidence="10">Odorant receptor</fullName>
    </recommendedName>
</protein>
<keyword evidence="2" id="KW-1003">Cell membrane</keyword>
<evidence type="ECO:0000256" key="7">
    <source>
        <dbReference type="ARBA" id="ARBA00023136"/>
    </source>
</evidence>
<feature type="transmembrane region" description="Helical" evidence="10">
    <location>
        <begin position="7"/>
        <end position="31"/>
    </location>
</feature>
<keyword evidence="6 10" id="KW-1133">Transmembrane helix</keyword>
<dbReference type="Pfam" id="PF02949">
    <property type="entry name" value="7tm_6"/>
    <property type="match status" value="1"/>
</dbReference>
<evidence type="ECO:0000256" key="2">
    <source>
        <dbReference type="ARBA" id="ARBA00022475"/>
    </source>
</evidence>
<evidence type="ECO:0000313" key="11">
    <source>
        <dbReference type="EMBL" id="KOB52347.1"/>
    </source>
</evidence>
<evidence type="ECO:0000313" key="12">
    <source>
        <dbReference type="Proteomes" id="UP000037510"/>
    </source>
</evidence>
<dbReference type="AlphaFoldDB" id="A0A0L7K4E6"/>
<sequence>MSPGTSIIFYIITIACATSYYYSYLVSMLWFLFVRSPQTGDLLAAMVVMSLGVVSEIGTLKLIFMFTRVKQIRRIVDEYLQCDTLTVSGSRFSRNLMMTLRNVKKRAMLFWILLMVNGIVYIIYPAFLSGRHLIEDMYVIYGLEPMLETPNYEIAMLLMGASVCFICFSSANITAFIIIIVGYTEAQMLSLSHELVNIWDDAIHQNFMNGTEVKIELISALFQKSNVVFDDEVKRNINTEVKKRLVQIIQKHARNIHLLRQVEDVFRVPIAVGFVFLIVGCIAALLGGLENTFLEIPFALSQVAMDCWTGQRLIDASVTYEKAVYDCKWENFNRHNMKIVLVMLQNSQRTLTLSAGGMTMLSFSCLMSILRSIYSANTTLRSTMKKPD</sequence>
<dbReference type="InterPro" id="IPR004117">
    <property type="entry name" value="7tm6_olfct_rcpt"/>
</dbReference>
<reference evidence="11 12" key="1">
    <citation type="journal article" date="2015" name="Genome Biol. Evol.">
        <title>The genome of winter moth (Operophtera brumata) provides a genomic perspective on sexual dimorphism and phenology.</title>
        <authorList>
            <person name="Derks M.F."/>
            <person name="Smit S."/>
            <person name="Salis L."/>
            <person name="Schijlen E."/>
            <person name="Bossers A."/>
            <person name="Mateman C."/>
            <person name="Pijl A.S."/>
            <person name="de Ridder D."/>
            <person name="Groenen M.A."/>
            <person name="Visser M.E."/>
            <person name="Megens H.J."/>
        </authorList>
    </citation>
    <scope>NUCLEOTIDE SEQUENCE [LARGE SCALE GENOMIC DNA]</scope>
    <source>
        <strain evidence="11">WM2013NL</strain>
        <tissue evidence="11">Head and thorax</tissue>
    </source>
</reference>
<feature type="transmembrane region" description="Helical" evidence="10">
    <location>
        <begin position="154"/>
        <end position="183"/>
    </location>
</feature>
<keyword evidence="4 10" id="KW-0812">Transmembrane</keyword>
<comment type="subcellular location">
    <subcellularLocation>
        <location evidence="1 10">Cell membrane</location>
        <topology evidence="1 10">Multi-pass membrane protein</topology>
    </subcellularLocation>
</comment>
<dbReference type="PANTHER" id="PTHR21137">
    <property type="entry name" value="ODORANT RECEPTOR"/>
    <property type="match status" value="1"/>
</dbReference>
<evidence type="ECO:0000256" key="8">
    <source>
        <dbReference type="ARBA" id="ARBA00023170"/>
    </source>
</evidence>
<feature type="transmembrane region" description="Helical" evidence="10">
    <location>
        <begin position="268"/>
        <end position="289"/>
    </location>
</feature>
<keyword evidence="5 10" id="KW-0552">Olfaction</keyword>
<dbReference type="GO" id="GO:0007165">
    <property type="term" value="P:signal transduction"/>
    <property type="evidence" value="ECO:0007669"/>
    <property type="project" value="UniProtKB-KW"/>
</dbReference>
<accession>A0A0L7K4E6</accession>
<keyword evidence="7 10" id="KW-0472">Membrane</keyword>
<dbReference type="GO" id="GO:0004984">
    <property type="term" value="F:olfactory receptor activity"/>
    <property type="evidence" value="ECO:0007669"/>
    <property type="project" value="InterPro"/>
</dbReference>
<evidence type="ECO:0000256" key="10">
    <source>
        <dbReference type="RuleBase" id="RU351113"/>
    </source>
</evidence>
<comment type="caution">
    <text evidence="11">The sequence shown here is derived from an EMBL/GenBank/DDBJ whole genome shotgun (WGS) entry which is preliminary data.</text>
</comment>
<evidence type="ECO:0000256" key="1">
    <source>
        <dbReference type="ARBA" id="ARBA00004651"/>
    </source>
</evidence>
<feature type="transmembrane region" description="Helical" evidence="10">
    <location>
        <begin position="351"/>
        <end position="374"/>
    </location>
</feature>